<feature type="compositionally biased region" description="Polar residues" evidence="1">
    <location>
        <begin position="104"/>
        <end position="116"/>
    </location>
</feature>
<feature type="compositionally biased region" description="Low complexity" evidence="1">
    <location>
        <begin position="20"/>
        <end position="56"/>
    </location>
</feature>
<dbReference type="GO" id="GO:0005516">
    <property type="term" value="F:calmodulin binding"/>
    <property type="evidence" value="ECO:0007669"/>
    <property type="project" value="InterPro"/>
</dbReference>
<feature type="compositionally biased region" description="Basic and acidic residues" evidence="1">
    <location>
        <begin position="349"/>
        <end position="362"/>
    </location>
</feature>
<dbReference type="PANTHER" id="PTHR33349:SF27">
    <property type="entry name" value="CALMODULIN-BINDING DOMAIN, PLANT-RELATED"/>
    <property type="match status" value="1"/>
</dbReference>
<feature type="compositionally biased region" description="Polar residues" evidence="1">
    <location>
        <begin position="78"/>
        <end position="91"/>
    </location>
</feature>
<feature type="compositionally biased region" description="Low complexity" evidence="1">
    <location>
        <begin position="145"/>
        <end position="171"/>
    </location>
</feature>
<feature type="compositionally biased region" description="Basic and acidic residues" evidence="1">
    <location>
        <begin position="269"/>
        <end position="283"/>
    </location>
</feature>
<dbReference type="PANTHER" id="PTHR33349">
    <property type="entry name" value="EMB|CAB62594.1"/>
    <property type="match status" value="1"/>
</dbReference>
<gene>
    <name evidence="3" type="ORF">AYBTSS11_LOCUS24250</name>
</gene>
<evidence type="ECO:0000259" key="2">
    <source>
        <dbReference type="Pfam" id="PF07839"/>
    </source>
</evidence>
<sequence length="421" mass="46012">MATKAKENSVVGKEKKVTSSNSHITTTKRTTKPSTATTTTSTTTTTSSIKKPNSTSLAEKNTPNYLKPTLTSRHEVPSSKQPKTNSPNNKPSEIRRRSMDKPRTSSNLTRTASRRSSIGPLAKTTIPSKPISDRTSKAPSDGKTRPPLLTKVPKKTTPTTSTATSTSTRKVVANRDHGSVKSTKCILRKTAKPVSVETEQVIKEVTSQESEVIKVENEARKVHEVEHVVDISPDVESAHEIENVHGLQNSGPSHYLVDDDERVISTVPEAEKESLEEKAKDAEHEVEEDKENQDEGGNKENESEGEVVVSDAGKSESEGEGEGEGESRIIVMEDHRSENNNNNEGEAVEEGKVVEKVEEAKGEATPSKQSLEERKNGKKEAQIFNDVIEETTSKLMEARKNKVRAMAGAFQTVIDHQATSI</sequence>
<dbReference type="EMBL" id="OY731405">
    <property type="protein sequence ID" value="CAJ1972201.1"/>
    <property type="molecule type" value="Genomic_DNA"/>
</dbReference>
<feature type="compositionally biased region" description="Basic and acidic residues" evidence="1">
    <location>
        <begin position="92"/>
        <end position="103"/>
    </location>
</feature>
<dbReference type="AlphaFoldDB" id="A0AA86VNY3"/>
<evidence type="ECO:0000313" key="3">
    <source>
        <dbReference type="EMBL" id="CAJ1972201.1"/>
    </source>
</evidence>
<evidence type="ECO:0000256" key="1">
    <source>
        <dbReference type="SAM" id="MobiDB-lite"/>
    </source>
</evidence>
<reference evidence="3" key="1">
    <citation type="submission" date="2023-10" db="EMBL/GenBank/DDBJ databases">
        <authorList>
            <person name="Domelevo Entfellner J.-B."/>
        </authorList>
    </citation>
    <scope>NUCLEOTIDE SEQUENCE</scope>
</reference>
<feature type="compositionally biased region" description="Basic and acidic residues" evidence="1">
    <location>
        <begin position="1"/>
        <end position="17"/>
    </location>
</feature>
<feature type="compositionally biased region" description="Basic and acidic residues" evidence="1">
    <location>
        <begin position="325"/>
        <end position="338"/>
    </location>
</feature>
<accession>A0AA86VNY3</accession>
<evidence type="ECO:0000313" key="4">
    <source>
        <dbReference type="Proteomes" id="UP001189624"/>
    </source>
</evidence>
<feature type="region of interest" description="Disordered" evidence="1">
    <location>
        <begin position="1"/>
        <end position="180"/>
    </location>
</feature>
<organism evidence="3 4">
    <name type="scientific">Sphenostylis stenocarpa</name>
    <dbReference type="NCBI Taxonomy" id="92480"/>
    <lineage>
        <taxon>Eukaryota</taxon>
        <taxon>Viridiplantae</taxon>
        <taxon>Streptophyta</taxon>
        <taxon>Embryophyta</taxon>
        <taxon>Tracheophyta</taxon>
        <taxon>Spermatophyta</taxon>
        <taxon>Magnoliopsida</taxon>
        <taxon>eudicotyledons</taxon>
        <taxon>Gunneridae</taxon>
        <taxon>Pentapetalae</taxon>
        <taxon>rosids</taxon>
        <taxon>fabids</taxon>
        <taxon>Fabales</taxon>
        <taxon>Fabaceae</taxon>
        <taxon>Papilionoideae</taxon>
        <taxon>50 kb inversion clade</taxon>
        <taxon>NPAAA clade</taxon>
        <taxon>indigoferoid/millettioid clade</taxon>
        <taxon>Phaseoleae</taxon>
        <taxon>Sphenostylis</taxon>
    </lineage>
</organism>
<dbReference type="InterPro" id="IPR012417">
    <property type="entry name" value="CaM-bd_dom_pln"/>
</dbReference>
<name>A0AA86VNY3_9FABA</name>
<feature type="region of interest" description="Disordered" evidence="1">
    <location>
        <begin position="246"/>
        <end position="381"/>
    </location>
</feature>
<proteinExistence type="predicted"/>
<feature type="compositionally biased region" description="Basic and acidic residues" evidence="1">
    <location>
        <begin position="370"/>
        <end position="381"/>
    </location>
</feature>
<feature type="compositionally biased region" description="Basic and acidic residues" evidence="1">
    <location>
        <begin position="131"/>
        <end position="144"/>
    </location>
</feature>
<dbReference type="Pfam" id="PF07839">
    <property type="entry name" value="CaM_binding"/>
    <property type="match status" value="1"/>
</dbReference>
<feature type="domain" description="Calmodulin-binding" evidence="2">
    <location>
        <begin position="328"/>
        <end position="414"/>
    </location>
</feature>
<keyword evidence="4" id="KW-1185">Reference proteome</keyword>
<dbReference type="Proteomes" id="UP001189624">
    <property type="component" value="Chromosome 8"/>
</dbReference>
<feature type="compositionally biased region" description="Acidic residues" evidence="1">
    <location>
        <begin position="284"/>
        <end position="294"/>
    </location>
</feature>
<dbReference type="Gramene" id="rna-AYBTSS11_LOCUS24250">
    <property type="protein sequence ID" value="CAJ1972201.1"/>
    <property type="gene ID" value="gene-AYBTSS11_LOCUS24250"/>
</dbReference>
<protein>
    <recommendedName>
        <fullName evidence="2">Calmodulin-binding domain-containing protein</fullName>
    </recommendedName>
</protein>